<evidence type="ECO:0000256" key="5">
    <source>
        <dbReference type="ARBA" id="ARBA00023163"/>
    </source>
</evidence>
<dbReference type="CDD" id="cd17535">
    <property type="entry name" value="REC_NarL-like"/>
    <property type="match status" value="1"/>
</dbReference>
<dbReference type="Pfam" id="PF00196">
    <property type="entry name" value="GerE"/>
    <property type="match status" value="1"/>
</dbReference>
<evidence type="ECO:0000256" key="4">
    <source>
        <dbReference type="ARBA" id="ARBA00023125"/>
    </source>
</evidence>
<evidence type="ECO:0000256" key="1">
    <source>
        <dbReference type="ARBA" id="ARBA00004496"/>
    </source>
</evidence>
<dbReference type="RefSeq" id="WP_129077292.1">
    <property type="nucleotide sequence ID" value="NZ_QOUX01000021.1"/>
</dbReference>
<protein>
    <submittedName>
        <fullName evidence="9">DNA-binding response regulator</fullName>
    </submittedName>
</protein>
<keyword evidence="3" id="KW-0805">Transcription regulation</keyword>
<gene>
    <name evidence="9" type="ORF">DS745_05595</name>
</gene>
<dbReference type="InterPro" id="IPR001789">
    <property type="entry name" value="Sig_transdc_resp-reg_receiver"/>
</dbReference>
<dbReference type="GO" id="GO:0003677">
    <property type="term" value="F:DNA binding"/>
    <property type="evidence" value="ECO:0007669"/>
    <property type="project" value="UniProtKB-KW"/>
</dbReference>
<dbReference type="PROSITE" id="PS50043">
    <property type="entry name" value="HTH_LUXR_2"/>
    <property type="match status" value="1"/>
</dbReference>
<name>A0A4Q0VVY9_9BACI</name>
<dbReference type="GO" id="GO:0000160">
    <property type="term" value="P:phosphorelay signal transduction system"/>
    <property type="evidence" value="ECO:0007669"/>
    <property type="project" value="InterPro"/>
</dbReference>
<proteinExistence type="predicted"/>
<dbReference type="OrthoDB" id="9780153at2"/>
<keyword evidence="4 9" id="KW-0238">DNA-binding</keyword>
<keyword evidence="10" id="KW-1185">Reference proteome</keyword>
<dbReference type="Pfam" id="PF00072">
    <property type="entry name" value="Response_reg"/>
    <property type="match status" value="1"/>
</dbReference>
<dbReference type="PRINTS" id="PR00038">
    <property type="entry name" value="HTHLUXR"/>
</dbReference>
<dbReference type="SMART" id="SM00448">
    <property type="entry name" value="REC"/>
    <property type="match status" value="1"/>
</dbReference>
<feature type="modified residue" description="4-aspartylphosphate" evidence="6">
    <location>
        <position position="54"/>
    </location>
</feature>
<sequence>MVNVLLADDHQIVKDGLKIVLQSIPKFAVVDEASNGDELLEKALQCQPNLIISDLKMPGESIIETSKMIKTKLPEVKIIILTAYDDSDDIYQALDSGIDSYIMKDTLPQQILNTIEMVLMGYSCFQPKLNKASKAKSKNSHEQISLTEREREVFELIIDNYTNAHIAERLYISEATVKTHVSSILRKTGQPNRSQAVLYALKTGYVQVS</sequence>
<evidence type="ECO:0000313" key="9">
    <source>
        <dbReference type="EMBL" id="RXJ02783.1"/>
    </source>
</evidence>
<feature type="domain" description="Response regulatory" evidence="8">
    <location>
        <begin position="3"/>
        <end position="119"/>
    </location>
</feature>
<dbReference type="InterPro" id="IPR058245">
    <property type="entry name" value="NreC/VraR/RcsB-like_REC"/>
</dbReference>
<dbReference type="Gene3D" id="3.40.50.2300">
    <property type="match status" value="1"/>
</dbReference>
<dbReference type="PANTHER" id="PTHR43214">
    <property type="entry name" value="TWO-COMPONENT RESPONSE REGULATOR"/>
    <property type="match status" value="1"/>
</dbReference>
<dbReference type="EMBL" id="QOUX01000021">
    <property type="protein sequence ID" value="RXJ02783.1"/>
    <property type="molecule type" value="Genomic_DNA"/>
</dbReference>
<evidence type="ECO:0000259" key="7">
    <source>
        <dbReference type="PROSITE" id="PS50043"/>
    </source>
</evidence>
<dbReference type="SUPFAM" id="SSF46894">
    <property type="entry name" value="C-terminal effector domain of the bipartite response regulators"/>
    <property type="match status" value="1"/>
</dbReference>
<dbReference type="PANTHER" id="PTHR43214:SF37">
    <property type="entry name" value="TRANSCRIPTIONAL REGULATORY PROTEIN YDFI"/>
    <property type="match status" value="1"/>
</dbReference>
<keyword evidence="2 6" id="KW-0597">Phosphoprotein</keyword>
<dbReference type="InterPro" id="IPR011006">
    <property type="entry name" value="CheY-like_superfamily"/>
</dbReference>
<comment type="caution">
    <text evidence="9">The sequence shown here is derived from an EMBL/GenBank/DDBJ whole genome shotgun (WGS) entry which is preliminary data.</text>
</comment>
<accession>A0A4Q0VVY9</accession>
<dbReference type="CDD" id="cd06170">
    <property type="entry name" value="LuxR_C_like"/>
    <property type="match status" value="1"/>
</dbReference>
<comment type="subcellular location">
    <subcellularLocation>
        <location evidence="1">Cytoplasm</location>
    </subcellularLocation>
</comment>
<reference evidence="9 10" key="1">
    <citation type="journal article" date="2019" name="Int. J. Syst. Evol. Microbiol.">
        <title>Anaerobacillus alkaliphilus sp. nov., a novel alkaliphilic and moderately halophilic bacterium.</title>
        <authorList>
            <person name="Borsodi A.K."/>
            <person name="Aszalos J.M."/>
            <person name="Bihari P."/>
            <person name="Nagy I."/>
            <person name="Schumann P."/>
            <person name="Sproer C."/>
            <person name="Kovacs A.L."/>
            <person name="Boka K."/>
            <person name="Dobosy P."/>
            <person name="Ovari M."/>
            <person name="Szili-Kovacs T."/>
            <person name="Toth E."/>
        </authorList>
    </citation>
    <scope>NUCLEOTIDE SEQUENCE [LARGE SCALE GENOMIC DNA]</scope>
    <source>
        <strain evidence="9 10">B16-10</strain>
    </source>
</reference>
<dbReference type="SMART" id="SM00421">
    <property type="entry name" value="HTH_LUXR"/>
    <property type="match status" value="1"/>
</dbReference>
<dbReference type="SUPFAM" id="SSF52172">
    <property type="entry name" value="CheY-like"/>
    <property type="match status" value="1"/>
</dbReference>
<dbReference type="PROSITE" id="PS50110">
    <property type="entry name" value="RESPONSE_REGULATORY"/>
    <property type="match status" value="1"/>
</dbReference>
<organism evidence="9 10">
    <name type="scientific">Anaerobacillus alkaliphilus</name>
    <dbReference type="NCBI Taxonomy" id="1548597"/>
    <lineage>
        <taxon>Bacteria</taxon>
        <taxon>Bacillati</taxon>
        <taxon>Bacillota</taxon>
        <taxon>Bacilli</taxon>
        <taxon>Bacillales</taxon>
        <taxon>Bacillaceae</taxon>
        <taxon>Anaerobacillus</taxon>
    </lineage>
</organism>
<evidence type="ECO:0000256" key="6">
    <source>
        <dbReference type="PROSITE-ProRule" id="PRU00169"/>
    </source>
</evidence>
<dbReference type="InterPro" id="IPR039420">
    <property type="entry name" value="WalR-like"/>
</dbReference>
<dbReference type="AlphaFoldDB" id="A0A4Q0VVY9"/>
<keyword evidence="5" id="KW-0804">Transcription</keyword>
<evidence type="ECO:0000256" key="2">
    <source>
        <dbReference type="ARBA" id="ARBA00022553"/>
    </source>
</evidence>
<dbReference type="GO" id="GO:0005737">
    <property type="term" value="C:cytoplasm"/>
    <property type="evidence" value="ECO:0007669"/>
    <property type="project" value="UniProtKB-SubCell"/>
</dbReference>
<evidence type="ECO:0000313" key="10">
    <source>
        <dbReference type="Proteomes" id="UP000290649"/>
    </source>
</evidence>
<dbReference type="InterPro" id="IPR016032">
    <property type="entry name" value="Sig_transdc_resp-reg_C-effctor"/>
</dbReference>
<dbReference type="GO" id="GO:0006355">
    <property type="term" value="P:regulation of DNA-templated transcription"/>
    <property type="evidence" value="ECO:0007669"/>
    <property type="project" value="InterPro"/>
</dbReference>
<dbReference type="Proteomes" id="UP000290649">
    <property type="component" value="Unassembled WGS sequence"/>
</dbReference>
<evidence type="ECO:0000256" key="3">
    <source>
        <dbReference type="ARBA" id="ARBA00023015"/>
    </source>
</evidence>
<feature type="domain" description="HTH luxR-type" evidence="7">
    <location>
        <begin position="139"/>
        <end position="204"/>
    </location>
</feature>
<evidence type="ECO:0000259" key="8">
    <source>
        <dbReference type="PROSITE" id="PS50110"/>
    </source>
</evidence>
<dbReference type="InterPro" id="IPR000792">
    <property type="entry name" value="Tscrpt_reg_LuxR_C"/>
</dbReference>